<name>A0ABP6VZZ2_9PSEU</name>
<comment type="caution">
    <text evidence="1">The sequence shown here is derived from an EMBL/GenBank/DDBJ whole genome shotgun (WGS) entry which is preliminary data.</text>
</comment>
<dbReference type="EMBL" id="BAAAZN010000005">
    <property type="protein sequence ID" value="GAA3544180.1"/>
    <property type="molecule type" value="Genomic_DNA"/>
</dbReference>
<gene>
    <name evidence="1" type="ORF">GCM10022222_29820</name>
</gene>
<sequence>MSSSTCCARQIPVCARVSGRAVDSVSFVGTKIPRLLVGQEWWPPPAMPPPLCGSIRSTSGGITTKGRIIVMSSCS</sequence>
<protein>
    <submittedName>
        <fullName evidence="1">Uncharacterized protein</fullName>
    </submittedName>
</protein>
<dbReference type="Proteomes" id="UP001500689">
    <property type="component" value="Unassembled WGS sequence"/>
</dbReference>
<proteinExistence type="predicted"/>
<evidence type="ECO:0000313" key="1">
    <source>
        <dbReference type="EMBL" id="GAA3544180.1"/>
    </source>
</evidence>
<reference evidence="2" key="1">
    <citation type="journal article" date="2019" name="Int. J. Syst. Evol. Microbiol.">
        <title>The Global Catalogue of Microorganisms (GCM) 10K type strain sequencing project: providing services to taxonomists for standard genome sequencing and annotation.</title>
        <authorList>
            <consortium name="The Broad Institute Genomics Platform"/>
            <consortium name="The Broad Institute Genome Sequencing Center for Infectious Disease"/>
            <person name="Wu L."/>
            <person name="Ma J."/>
        </authorList>
    </citation>
    <scope>NUCLEOTIDE SEQUENCE [LARGE SCALE GENOMIC DNA]</scope>
    <source>
        <strain evidence="2">JCM 16898</strain>
    </source>
</reference>
<organism evidence="1 2">
    <name type="scientific">Amycolatopsis ultiminotia</name>
    <dbReference type="NCBI Taxonomy" id="543629"/>
    <lineage>
        <taxon>Bacteria</taxon>
        <taxon>Bacillati</taxon>
        <taxon>Actinomycetota</taxon>
        <taxon>Actinomycetes</taxon>
        <taxon>Pseudonocardiales</taxon>
        <taxon>Pseudonocardiaceae</taxon>
        <taxon>Amycolatopsis</taxon>
    </lineage>
</organism>
<keyword evidence="2" id="KW-1185">Reference proteome</keyword>
<evidence type="ECO:0000313" key="2">
    <source>
        <dbReference type="Proteomes" id="UP001500689"/>
    </source>
</evidence>
<accession>A0ABP6VZZ2</accession>